<dbReference type="PANTHER" id="PTHR42718:SF46">
    <property type="entry name" value="BLR6921 PROTEIN"/>
    <property type="match status" value="1"/>
</dbReference>
<evidence type="ECO:0000256" key="6">
    <source>
        <dbReference type="ARBA" id="ARBA00023136"/>
    </source>
</evidence>
<dbReference type="AlphaFoldDB" id="A0AAJ4STE3"/>
<dbReference type="InterPro" id="IPR036259">
    <property type="entry name" value="MFS_trans_sf"/>
</dbReference>
<keyword evidence="11" id="KW-1185">Reference proteome</keyword>
<evidence type="ECO:0000313" key="9">
    <source>
        <dbReference type="EMBL" id="AUT74204.1"/>
    </source>
</evidence>
<feature type="transmembrane region" description="Helical" evidence="7">
    <location>
        <begin position="209"/>
        <end position="233"/>
    </location>
</feature>
<reference evidence="10 11" key="1">
    <citation type="journal article" date="2012" name="J. Bacteriol.">
        <title>Draft Genome Sequence of the Soil Bacterium Burkholderia terrae Strain BS001, Which Interacts with Fungal Surface Structures.</title>
        <authorList>
            <person name="Nazir R."/>
            <person name="Hansen M.A."/>
            <person name="Sorensen S."/>
            <person name="van Elsas J.D."/>
        </authorList>
    </citation>
    <scope>NUCLEOTIDE SEQUENCE [LARGE SCALE GENOMIC DNA]</scope>
    <source>
        <strain evidence="10 11">BS001</strain>
    </source>
</reference>
<dbReference type="KEGG" id="phs:C2L64_38670"/>
<dbReference type="GO" id="GO:0005886">
    <property type="term" value="C:plasma membrane"/>
    <property type="evidence" value="ECO:0007669"/>
    <property type="project" value="UniProtKB-SubCell"/>
</dbReference>
<feature type="transmembrane region" description="Helical" evidence="7">
    <location>
        <begin position="338"/>
        <end position="358"/>
    </location>
</feature>
<feature type="transmembrane region" description="Helical" evidence="7">
    <location>
        <begin position="370"/>
        <end position="388"/>
    </location>
</feature>
<evidence type="ECO:0000256" key="7">
    <source>
        <dbReference type="SAM" id="Phobius"/>
    </source>
</evidence>
<dbReference type="PROSITE" id="PS50850">
    <property type="entry name" value="MFS"/>
    <property type="match status" value="1"/>
</dbReference>
<organism evidence="9 12">
    <name type="scientific">Paraburkholderia hospita</name>
    <dbReference type="NCBI Taxonomy" id="169430"/>
    <lineage>
        <taxon>Bacteria</taxon>
        <taxon>Pseudomonadati</taxon>
        <taxon>Pseudomonadota</taxon>
        <taxon>Betaproteobacteria</taxon>
        <taxon>Burkholderiales</taxon>
        <taxon>Burkholderiaceae</taxon>
        <taxon>Paraburkholderia</taxon>
    </lineage>
</organism>
<dbReference type="Pfam" id="PF07690">
    <property type="entry name" value="MFS_1"/>
    <property type="match status" value="1"/>
</dbReference>
<evidence type="ECO:0000313" key="11">
    <source>
        <dbReference type="Proteomes" id="UP000004980"/>
    </source>
</evidence>
<feature type="transmembrane region" description="Helical" evidence="7">
    <location>
        <begin position="98"/>
        <end position="119"/>
    </location>
</feature>
<dbReference type="Gene3D" id="1.20.1720.10">
    <property type="entry name" value="Multidrug resistance protein D"/>
    <property type="match status" value="1"/>
</dbReference>
<feature type="domain" description="Major facilitator superfamily (MFS) profile" evidence="8">
    <location>
        <begin position="1"/>
        <end position="394"/>
    </location>
</feature>
<dbReference type="InterPro" id="IPR011701">
    <property type="entry name" value="MFS"/>
</dbReference>
<dbReference type="Proteomes" id="UP000004980">
    <property type="component" value="Unassembled WGS sequence"/>
</dbReference>
<feature type="transmembrane region" description="Helical" evidence="7">
    <location>
        <begin position="277"/>
        <end position="296"/>
    </location>
</feature>
<evidence type="ECO:0000256" key="1">
    <source>
        <dbReference type="ARBA" id="ARBA00004651"/>
    </source>
</evidence>
<dbReference type="RefSeq" id="WP_007585127.1">
    <property type="nucleotide sequence ID" value="NZ_AKAU01000114.1"/>
</dbReference>
<sequence>MSPSYRGSLSFALLLPFLLAAQPVATDSYLPALPEIAASLGSASSSLTVFALAFGIGQLPMGSLADRYGRRPVLLTGLAAYAVAALAGALAADASMLTAARAFQGLAMAAILVCTRAAVRDLYPARDGPHVMARGLTGLGATALTAPIVGAFIAQHAGWRWVLAVMSLYALVLCAACWRGFGETMQQGETAQAPAGSVREIFQSTEFRAWALLAATTYGGMFCFLLLSPMVYIGYLGLSPQMYGWIPAGGSAVYMLSTIGCRHLLYRQGVLLTVRQGAILSITGAIIQALGCWLLPGTVWPLLLGHGVYSLGHGIHQPCGQAGAVGGLPHLAGRAVSWSGFIMMCAAFCMGQTAAAFVDPQYRYGAWPMVVPMLFAGVIIVTIAFVWLPKVGRSLPVGTRTTVVPVSAE</sequence>
<feature type="transmembrane region" description="Helical" evidence="7">
    <location>
        <begin position="73"/>
        <end position="92"/>
    </location>
</feature>
<feature type="transmembrane region" description="Helical" evidence="7">
    <location>
        <begin position="245"/>
        <end position="265"/>
    </location>
</feature>
<evidence type="ECO:0000313" key="12">
    <source>
        <dbReference type="Proteomes" id="UP000236649"/>
    </source>
</evidence>
<evidence type="ECO:0000256" key="5">
    <source>
        <dbReference type="ARBA" id="ARBA00022989"/>
    </source>
</evidence>
<keyword evidence="3" id="KW-1003">Cell membrane</keyword>
<keyword evidence="2" id="KW-0813">Transport</keyword>
<dbReference type="EMBL" id="AKAU01000114">
    <property type="protein sequence ID" value="EIM98633.1"/>
    <property type="molecule type" value="Genomic_DNA"/>
</dbReference>
<dbReference type="Proteomes" id="UP000236649">
    <property type="component" value="Chromosome 3"/>
</dbReference>
<feature type="transmembrane region" description="Helical" evidence="7">
    <location>
        <begin position="159"/>
        <end position="178"/>
    </location>
</feature>
<evidence type="ECO:0000256" key="2">
    <source>
        <dbReference type="ARBA" id="ARBA00022448"/>
    </source>
</evidence>
<dbReference type="GeneID" id="55534226"/>
<dbReference type="InterPro" id="IPR020846">
    <property type="entry name" value="MFS_dom"/>
</dbReference>
<accession>A0AAJ4STE3</accession>
<dbReference type="GO" id="GO:0022857">
    <property type="term" value="F:transmembrane transporter activity"/>
    <property type="evidence" value="ECO:0007669"/>
    <property type="project" value="InterPro"/>
</dbReference>
<evidence type="ECO:0000259" key="8">
    <source>
        <dbReference type="PROSITE" id="PS50850"/>
    </source>
</evidence>
<dbReference type="EMBL" id="CP026107">
    <property type="protein sequence ID" value="AUT74204.1"/>
    <property type="molecule type" value="Genomic_DNA"/>
</dbReference>
<dbReference type="PANTHER" id="PTHR42718">
    <property type="entry name" value="MAJOR FACILITATOR SUPERFAMILY MULTIDRUG TRANSPORTER MFSC"/>
    <property type="match status" value="1"/>
</dbReference>
<keyword evidence="5 7" id="KW-1133">Transmembrane helix</keyword>
<evidence type="ECO:0000256" key="4">
    <source>
        <dbReference type="ARBA" id="ARBA00022692"/>
    </source>
</evidence>
<evidence type="ECO:0000256" key="3">
    <source>
        <dbReference type="ARBA" id="ARBA00022475"/>
    </source>
</evidence>
<feature type="transmembrane region" description="Helical" evidence="7">
    <location>
        <begin position="36"/>
        <end position="61"/>
    </location>
</feature>
<name>A0AAJ4STE3_9BURK</name>
<feature type="transmembrane region" description="Helical" evidence="7">
    <location>
        <begin position="131"/>
        <end position="153"/>
    </location>
</feature>
<evidence type="ECO:0000313" key="10">
    <source>
        <dbReference type="EMBL" id="EIM98633.1"/>
    </source>
</evidence>
<proteinExistence type="predicted"/>
<gene>
    <name evidence="9" type="ORF">C2L64_38670</name>
    <name evidence="10" type="ORF">WQE_22993</name>
</gene>
<dbReference type="SUPFAM" id="SSF103473">
    <property type="entry name" value="MFS general substrate transporter"/>
    <property type="match status" value="1"/>
</dbReference>
<protein>
    <submittedName>
        <fullName evidence="9">MFS transporter</fullName>
    </submittedName>
    <submittedName>
        <fullName evidence="10">Major facilitator superfamily protein</fullName>
    </submittedName>
</protein>
<comment type="subcellular location">
    <subcellularLocation>
        <location evidence="1">Cell membrane</location>
        <topology evidence="1">Multi-pass membrane protein</topology>
    </subcellularLocation>
</comment>
<keyword evidence="6 7" id="KW-0472">Membrane</keyword>
<keyword evidence="4 7" id="KW-0812">Transmembrane</keyword>
<reference evidence="9 12" key="2">
    <citation type="submission" date="2018-01" db="EMBL/GenBank/DDBJ databases">
        <title>Species boundaries and ecological features among Paraburkholderia terrae DSMZ17804T, P. hospita DSMZ17164T and P. caribensis DSMZ13236T.</title>
        <authorList>
            <person name="Pratama A.A."/>
        </authorList>
    </citation>
    <scope>NUCLEOTIDE SEQUENCE [LARGE SCALE GENOMIC DNA]</scope>
    <source>
        <strain evidence="9 12">DSM 17164</strain>
    </source>
</reference>